<keyword evidence="2" id="KW-1185">Reference proteome</keyword>
<accession>F5SWZ8</accession>
<proteinExistence type="predicted"/>
<evidence type="ECO:0000313" key="1">
    <source>
        <dbReference type="EMBL" id="EGL54891.1"/>
    </source>
</evidence>
<dbReference type="STRING" id="1026882.MAMP_01885"/>
<evidence type="ECO:0000313" key="2">
    <source>
        <dbReference type="Proteomes" id="UP000003544"/>
    </source>
</evidence>
<reference evidence="1 2" key="1">
    <citation type="journal article" date="2011" name="J. Bacteriol.">
        <title>Draft genome sequence of Methylophaga aminisulfidivorans MP T.</title>
        <authorList>
            <person name="Han G.H."/>
            <person name="Kim W."/>
            <person name="Chun J."/>
            <person name="Kim S.W."/>
        </authorList>
    </citation>
    <scope>NUCLEOTIDE SEQUENCE [LARGE SCALE GENOMIC DNA]</scope>
    <source>
        <strain evidence="2">MP(T)</strain>
    </source>
</reference>
<dbReference type="EMBL" id="AFIG01000001">
    <property type="protein sequence ID" value="EGL54891.1"/>
    <property type="molecule type" value="Genomic_DNA"/>
</dbReference>
<organism evidence="1 2">
    <name type="scientific">Methylophaga aminisulfidivorans MP</name>
    <dbReference type="NCBI Taxonomy" id="1026882"/>
    <lineage>
        <taxon>Bacteria</taxon>
        <taxon>Pseudomonadati</taxon>
        <taxon>Pseudomonadota</taxon>
        <taxon>Gammaproteobacteria</taxon>
        <taxon>Thiotrichales</taxon>
        <taxon>Piscirickettsiaceae</taxon>
        <taxon>Methylophaga</taxon>
    </lineage>
</organism>
<dbReference type="GO" id="GO:0004803">
    <property type="term" value="F:transposase activity"/>
    <property type="evidence" value="ECO:0007669"/>
    <property type="project" value="InterPro"/>
</dbReference>
<dbReference type="InterPro" id="IPR036515">
    <property type="entry name" value="Transposase_17_sf"/>
</dbReference>
<evidence type="ECO:0008006" key="3">
    <source>
        <dbReference type="Google" id="ProtNLM"/>
    </source>
</evidence>
<dbReference type="GO" id="GO:0003677">
    <property type="term" value="F:DNA binding"/>
    <property type="evidence" value="ECO:0007669"/>
    <property type="project" value="InterPro"/>
</dbReference>
<dbReference type="SUPFAM" id="SSF143422">
    <property type="entry name" value="Transposase IS200-like"/>
    <property type="match status" value="1"/>
</dbReference>
<dbReference type="RefSeq" id="WP_007144777.1">
    <property type="nucleotide sequence ID" value="NZ_AFIG01000001.1"/>
</dbReference>
<protein>
    <recommendedName>
        <fullName evidence="3">Transposase IS200-like domain-containing protein</fullName>
    </recommendedName>
</protein>
<name>F5SWZ8_9GAMM</name>
<comment type="caution">
    <text evidence="1">The sequence shown here is derived from an EMBL/GenBank/DDBJ whole genome shotgun (WGS) entry which is preliminary data.</text>
</comment>
<dbReference type="Proteomes" id="UP000003544">
    <property type="component" value="Unassembled WGS sequence"/>
</dbReference>
<dbReference type="Gene3D" id="3.30.70.1290">
    <property type="entry name" value="Transposase IS200-like"/>
    <property type="match status" value="1"/>
</dbReference>
<dbReference type="AlphaFoldDB" id="F5SWZ8"/>
<gene>
    <name evidence="1" type="ORF">MAMP_01885</name>
</gene>
<dbReference type="GO" id="GO:0006313">
    <property type="term" value="P:DNA transposition"/>
    <property type="evidence" value="ECO:0007669"/>
    <property type="project" value="InterPro"/>
</dbReference>
<sequence>MASILSDIKESLAKADCHLHAYVIITNHVHLFVPTEHEGAISKIKHFDTTDCVIELGME</sequence>